<protein>
    <recommendedName>
        <fullName evidence="5">DOMON domain-containing protein</fullName>
    </recommendedName>
</protein>
<keyword evidence="2" id="KW-1015">Disulfide bond</keyword>
<sequence length="597" mass="65835">MTLKLNNIFKAWCVFFVFLSFAYADTPPIAYTPVSSANVELSKYTSSVVLMPDKYTIHWRVDQQSQPPSITILLQVKTTGWVGFGFSDPATGGMPGSDIVTASTTKNDTYFTTVLTDRYAVKKDDPPPDNCQSYTPNFGYQTTDGQTMVEFTRPLNTSDPQDRVVTSGSVSIVYAFGDDGMTDVSYHGNNRGYTEVTFYSGNSTDASNLVPDAQTFNYTTAPFKLSAEPTLYSCTGFVFDPLANSTNTTGHITAVSPIIGSEYVHHLLVFVCPNDDFFKKVQNNPTVCASSNPNDTTEGMTGCYGLVYGWAIGGGKLEYPAEAGLPFGDVNDPFTTKYVIIQIHYNNPTGSDPNITDQTGVSIQYTPTKRQYDAAWMVLGDPVVASPPLTLGKTDPTELQFTCPGECTKVWPHEARIFASMPHMHSYGTQIWSTVTSTDPTYKGNNPRIIGSADGNTSIVMDRSEFWEFDFQRIHKMNDFWIRPGDRINTHCVYDTSVNKFPNLTPNATTVNFGIASYDEMCMHFVAYYPRIEATYSSLNMPFMYCGVADRNQTMTLCGVTANDTMPIANPPTLSYLQDPKGVEILQFGQPSATCPA</sequence>
<dbReference type="EMBL" id="JASJQH010007794">
    <property type="protein sequence ID" value="KAK9701645.1"/>
    <property type="molecule type" value="Genomic_DNA"/>
</dbReference>
<dbReference type="SUPFAM" id="SSF49742">
    <property type="entry name" value="PHM/PNGase F"/>
    <property type="match status" value="2"/>
</dbReference>
<dbReference type="CDD" id="cd09631">
    <property type="entry name" value="DOMON_DOH"/>
    <property type="match status" value="1"/>
</dbReference>
<evidence type="ECO:0000256" key="3">
    <source>
        <dbReference type="ARBA" id="ARBA00023180"/>
    </source>
</evidence>
<evidence type="ECO:0000256" key="1">
    <source>
        <dbReference type="ARBA" id="ARBA00010676"/>
    </source>
</evidence>
<dbReference type="InterPro" id="IPR005018">
    <property type="entry name" value="DOMON_domain"/>
</dbReference>
<dbReference type="Pfam" id="PF01082">
    <property type="entry name" value="Cu2_monooxygen"/>
    <property type="match status" value="1"/>
</dbReference>
<organism evidence="6 7">
    <name type="scientific">Basidiobolus ranarum</name>
    <dbReference type="NCBI Taxonomy" id="34480"/>
    <lineage>
        <taxon>Eukaryota</taxon>
        <taxon>Fungi</taxon>
        <taxon>Fungi incertae sedis</taxon>
        <taxon>Zoopagomycota</taxon>
        <taxon>Entomophthoromycotina</taxon>
        <taxon>Basidiobolomycetes</taxon>
        <taxon>Basidiobolales</taxon>
        <taxon>Basidiobolaceae</taxon>
        <taxon>Basidiobolus</taxon>
    </lineage>
</organism>
<feature type="domain" description="DOMON" evidence="5">
    <location>
        <begin position="53"/>
        <end position="177"/>
    </location>
</feature>
<dbReference type="Gene3D" id="2.60.120.310">
    <property type="entry name" value="Copper type II, ascorbate-dependent monooxygenase, N-terminal domain"/>
    <property type="match status" value="1"/>
</dbReference>
<dbReference type="InterPro" id="IPR024548">
    <property type="entry name" value="Cu2_monoox_C"/>
</dbReference>
<feature type="signal peptide" evidence="4">
    <location>
        <begin position="1"/>
        <end position="24"/>
    </location>
</feature>
<comment type="caution">
    <text evidence="6">The sequence shown here is derived from an EMBL/GenBank/DDBJ whole genome shotgun (WGS) entry which is preliminary data.</text>
</comment>
<dbReference type="Pfam" id="PF03712">
    <property type="entry name" value="Cu2_monoox_C"/>
    <property type="match status" value="1"/>
</dbReference>
<evidence type="ECO:0000313" key="6">
    <source>
        <dbReference type="EMBL" id="KAK9701645.1"/>
    </source>
</evidence>
<dbReference type="Pfam" id="PF03351">
    <property type="entry name" value="DOMON"/>
    <property type="match status" value="1"/>
</dbReference>
<keyword evidence="7" id="KW-1185">Reference proteome</keyword>
<name>A0ABR2VTN5_9FUNG</name>
<evidence type="ECO:0000256" key="2">
    <source>
        <dbReference type="ARBA" id="ARBA00023157"/>
    </source>
</evidence>
<dbReference type="SMART" id="SM00664">
    <property type="entry name" value="DoH"/>
    <property type="match status" value="1"/>
</dbReference>
<dbReference type="InterPro" id="IPR036939">
    <property type="entry name" value="Cu2_ascorb_mOase_N_sf"/>
</dbReference>
<dbReference type="Proteomes" id="UP001479436">
    <property type="component" value="Unassembled WGS sequence"/>
</dbReference>
<gene>
    <name evidence="6" type="ORF">K7432_011622</name>
</gene>
<dbReference type="PANTHER" id="PTHR10157">
    <property type="entry name" value="DOPAMINE BETA HYDROXYLASE RELATED"/>
    <property type="match status" value="1"/>
</dbReference>
<proteinExistence type="inferred from homology"/>
<dbReference type="InterPro" id="IPR000323">
    <property type="entry name" value="Cu2_ascorb_mOase_N"/>
</dbReference>
<evidence type="ECO:0000259" key="5">
    <source>
        <dbReference type="PROSITE" id="PS50836"/>
    </source>
</evidence>
<dbReference type="InterPro" id="IPR014784">
    <property type="entry name" value="Cu2_ascorb_mOase-like_C"/>
</dbReference>
<dbReference type="InterPro" id="IPR008977">
    <property type="entry name" value="PHM/PNGase_F_dom_sf"/>
</dbReference>
<keyword evidence="4" id="KW-0732">Signal</keyword>
<evidence type="ECO:0000313" key="7">
    <source>
        <dbReference type="Proteomes" id="UP001479436"/>
    </source>
</evidence>
<accession>A0ABR2VTN5</accession>
<keyword evidence="3" id="KW-0325">Glycoprotein</keyword>
<reference evidence="6 7" key="1">
    <citation type="submission" date="2023-04" db="EMBL/GenBank/DDBJ databases">
        <title>Genome of Basidiobolus ranarum AG-B5.</title>
        <authorList>
            <person name="Stajich J.E."/>
            <person name="Carter-House D."/>
            <person name="Gryganskyi A."/>
        </authorList>
    </citation>
    <scope>NUCLEOTIDE SEQUENCE [LARGE SCALE GENOMIC DNA]</scope>
    <source>
        <strain evidence="6 7">AG-B5</strain>
    </source>
</reference>
<dbReference type="InterPro" id="IPR045266">
    <property type="entry name" value="DOH_DOMON"/>
</dbReference>
<dbReference type="PROSITE" id="PS50836">
    <property type="entry name" value="DOMON"/>
    <property type="match status" value="1"/>
</dbReference>
<evidence type="ECO:0000256" key="4">
    <source>
        <dbReference type="SAM" id="SignalP"/>
    </source>
</evidence>
<feature type="chain" id="PRO_5045044956" description="DOMON domain-containing protein" evidence="4">
    <location>
        <begin position="25"/>
        <end position="597"/>
    </location>
</feature>
<dbReference type="InterPro" id="IPR000945">
    <property type="entry name" value="DBH-like"/>
</dbReference>
<comment type="similarity">
    <text evidence="1">Belongs to the copper type II ascorbate-dependent monooxygenase family.</text>
</comment>
<dbReference type="Gene3D" id="2.60.120.230">
    <property type="match status" value="1"/>
</dbReference>
<dbReference type="PANTHER" id="PTHR10157:SF23">
    <property type="entry name" value="MOXD1 HOMOLOG 1"/>
    <property type="match status" value="1"/>
</dbReference>